<dbReference type="PROSITE" id="PS51257">
    <property type="entry name" value="PROKAR_LIPOPROTEIN"/>
    <property type="match status" value="1"/>
</dbReference>
<protein>
    <submittedName>
        <fullName evidence="1">Uncharacterized protein</fullName>
    </submittedName>
</protein>
<reference evidence="1" key="1">
    <citation type="submission" date="2022-06" db="EMBL/GenBank/DDBJ databases">
        <title>Genome public.</title>
        <authorList>
            <person name="Sun Q."/>
        </authorList>
    </citation>
    <scope>NUCLEOTIDE SEQUENCE</scope>
    <source>
        <strain evidence="1">CWNU-1</strain>
    </source>
</reference>
<name>A0ABT0UZH5_9ACTN</name>
<gene>
    <name evidence="1" type="ORF">NBG84_34710</name>
</gene>
<evidence type="ECO:0000313" key="2">
    <source>
        <dbReference type="Proteomes" id="UP001431429"/>
    </source>
</evidence>
<accession>A0ABT0UZH5</accession>
<dbReference type="Proteomes" id="UP001431429">
    <property type="component" value="Unassembled WGS sequence"/>
</dbReference>
<proteinExistence type="predicted"/>
<organism evidence="1 2">
    <name type="scientific">Streptomyces albipurpureus</name>
    <dbReference type="NCBI Taxonomy" id="2897419"/>
    <lineage>
        <taxon>Bacteria</taxon>
        <taxon>Bacillati</taxon>
        <taxon>Actinomycetota</taxon>
        <taxon>Actinomycetes</taxon>
        <taxon>Kitasatosporales</taxon>
        <taxon>Streptomycetaceae</taxon>
        <taxon>Streptomyces</taxon>
    </lineage>
</organism>
<dbReference type="RefSeq" id="WP_250923662.1">
    <property type="nucleotide sequence ID" value="NZ_JAMQAW010000070.1"/>
</dbReference>
<comment type="caution">
    <text evidence="1">The sequence shown here is derived from an EMBL/GenBank/DDBJ whole genome shotgun (WGS) entry which is preliminary data.</text>
</comment>
<sequence>MDPRELPEWGLFAVGTSGVVAGCEDGVISREGLDQELRDWSAGHFELRGRRLRLSWVEQEKADALHREWGW</sequence>
<evidence type="ECO:0000313" key="1">
    <source>
        <dbReference type="EMBL" id="MCM2393369.1"/>
    </source>
</evidence>
<keyword evidence="2" id="KW-1185">Reference proteome</keyword>
<dbReference type="EMBL" id="JAMQAW010000070">
    <property type="protein sequence ID" value="MCM2393369.1"/>
    <property type="molecule type" value="Genomic_DNA"/>
</dbReference>